<accession>A0AA96WU38</accession>
<dbReference type="Pfam" id="PF04480">
    <property type="entry name" value="DUF559"/>
    <property type="match status" value="1"/>
</dbReference>
<proteinExistence type="predicted"/>
<keyword evidence="2" id="KW-0255">Endonuclease</keyword>
<dbReference type="InterPro" id="IPR011335">
    <property type="entry name" value="Restrct_endonuc-II-like"/>
</dbReference>
<dbReference type="EMBL" id="CP053586">
    <property type="protein sequence ID" value="WNZ23157.1"/>
    <property type="molecule type" value="Genomic_DNA"/>
</dbReference>
<dbReference type="RefSeq" id="WP_316434755.1">
    <property type="nucleotide sequence ID" value="NZ_CP053586.1"/>
</dbReference>
<sequence>MASQRIRGTTPNLIAAARQLRLNLTPAEKILWEALRRRQLRGWKFRCQHPVASFIVDFYCPQYRLIIELDGAIHDQQIEYDASRTEQLHHLGYRVIRFRNQEVLSDLSGVLQTIVNEIEKLTSQSPPQVGDLGG</sequence>
<name>A0AA96WU38_9CYAN</name>
<evidence type="ECO:0000313" key="2">
    <source>
        <dbReference type="EMBL" id="WNZ23157.1"/>
    </source>
</evidence>
<dbReference type="CDD" id="cd01038">
    <property type="entry name" value="Endonuclease_DUF559"/>
    <property type="match status" value="1"/>
</dbReference>
<reference evidence="2" key="1">
    <citation type="submission" date="2020-05" db="EMBL/GenBank/DDBJ databases">
        <authorList>
            <person name="Zhu T."/>
            <person name="Keshari N."/>
            <person name="Lu X."/>
        </authorList>
    </citation>
    <scope>NUCLEOTIDE SEQUENCE</scope>
    <source>
        <strain evidence="2">NK1-12</strain>
    </source>
</reference>
<protein>
    <submittedName>
        <fullName evidence="2">Endonuclease domain-containing protein</fullName>
    </submittedName>
</protein>
<keyword evidence="2" id="KW-0540">Nuclease</keyword>
<dbReference type="GO" id="GO:0004519">
    <property type="term" value="F:endonuclease activity"/>
    <property type="evidence" value="ECO:0007669"/>
    <property type="project" value="UniProtKB-KW"/>
</dbReference>
<dbReference type="PANTHER" id="PTHR38590:SF1">
    <property type="entry name" value="BLL0828 PROTEIN"/>
    <property type="match status" value="1"/>
</dbReference>
<dbReference type="PANTHER" id="PTHR38590">
    <property type="entry name" value="BLL0828 PROTEIN"/>
    <property type="match status" value="1"/>
</dbReference>
<dbReference type="SUPFAM" id="SSF52980">
    <property type="entry name" value="Restriction endonuclease-like"/>
    <property type="match status" value="1"/>
</dbReference>
<evidence type="ECO:0000259" key="1">
    <source>
        <dbReference type="Pfam" id="PF04480"/>
    </source>
</evidence>
<dbReference type="AlphaFoldDB" id="A0AA96WU38"/>
<feature type="domain" description="DUF559" evidence="1">
    <location>
        <begin position="14"/>
        <end position="118"/>
    </location>
</feature>
<keyword evidence="2" id="KW-0378">Hydrolase</keyword>
<dbReference type="InterPro" id="IPR047216">
    <property type="entry name" value="Endonuclease_DUF559_bact"/>
</dbReference>
<gene>
    <name evidence="2" type="ORF">HJG54_10020</name>
</gene>
<organism evidence="2">
    <name type="scientific">Leptolyngbya sp. NK1-12</name>
    <dbReference type="NCBI Taxonomy" id="2547451"/>
    <lineage>
        <taxon>Bacteria</taxon>
        <taxon>Bacillati</taxon>
        <taxon>Cyanobacteriota</taxon>
        <taxon>Cyanophyceae</taxon>
        <taxon>Leptolyngbyales</taxon>
        <taxon>Leptolyngbyaceae</taxon>
        <taxon>Leptolyngbya group</taxon>
        <taxon>Leptolyngbya</taxon>
    </lineage>
</organism>
<dbReference type="InterPro" id="IPR007569">
    <property type="entry name" value="DUF559"/>
</dbReference>
<dbReference type="Gene3D" id="3.40.960.10">
    <property type="entry name" value="VSR Endonuclease"/>
    <property type="match status" value="1"/>
</dbReference>